<dbReference type="RefSeq" id="WP_116881026.1">
    <property type="nucleotide sequence ID" value="NZ_QURB01000005.1"/>
</dbReference>
<dbReference type="InterPro" id="IPR011990">
    <property type="entry name" value="TPR-like_helical_dom_sf"/>
</dbReference>
<dbReference type="Proteomes" id="UP000257127">
    <property type="component" value="Unassembled WGS sequence"/>
</dbReference>
<dbReference type="EMBL" id="QURB01000005">
    <property type="protein sequence ID" value="RFC54186.1"/>
    <property type="molecule type" value="Genomic_DNA"/>
</dbReference>
<name>A0A3E1EX99_9FLAO</name>
<proteinExistence type="predicted"/>
<protein>
    <submittedName>
        <fullName evidence="2">Uncharacterized protein</fullName>
    </submittedName>
</protein>
<keyword evidence="3" id="KW-1185">Reference proteome</keyword>
<dbReference type="AlphaFoldDB" id="A0A3E1EX99"/>
<organism evidence="2 3">
    <name type="scientific">Brumimicrobium aurantiacum</name>
    <dbReference type="NCBI Taxonomy" id="1737063"/>
    <lineage>
        <taxon>Bacteria</taxon>
        <taxon>Pseudomonadati</taxon>
        <taxon>Bacteroidota</taxon>
        <taxon>Flavobacteriia</taxon>
        <taxon>Flavobacteriales</taxon>
        <taxon>Crocinitomicaceae</taxon>
        <taxon>Brumimicrobium</taxon>
    </lineage>
</organism>
<dbReference type="InterPro" id="IPR019734">
    <property type="entry name" value="TPR_rpt"/>
</dbReference>
<dbReference type="Gene3D" id="1.25.40.10">
    <property type="entry name" value="Tetratricopeptide repeat domain"/>
    <property type="match status" value="3"/>
</dbReference>
<evidence type="ECO:0000313" key="2">
    <source>
        <dbReference type="EMBL" id="RFC54186.1"/>
    </source>
</evidence>
<dbReference type="SMART" id="SM00028">
    <property type="entry name" value="TPR"/>
    <property type="match status" value="6"/>
</dbReference>
<gene>
    <name evidence="2" type="ORF">DXU93_09375</name>
</gene>
<reference evidence="2 3" key="1">
    <citation type="submission" date="2018-08" db="EMBL/GenBank/DDBJ databases">
        <title>The draft genome squence of Brumimicrobium sp. N62.</title>
        <authorList>
            <person name="Du Z.-J."/>
            <person name="Luo H.-R."/>
        </authorList>
    </citation>
    <scope>NUCLEOTIDE SEQUENCE [LARGE SCALE GENOMIC DNA]</scope>
    <source>
        <strain evidence="2 3">N62</strain>
    </source>
</reference>
<dbReference type="SUPFAM" id="SSF48452">
    <property type="entry name" value="TPR-like"/>
    <property type="match status" value="2"/>
</dbReference>
<accession>A0A3E1EX99</accession>
<evidence type="ECO:0000256" key="1">
    <source>
        <dbReference type="PROSITE-ProRule" id="PRU00339"/>
    </source>
</evidence>
<feature type="repeat" description="TPR" evidence="1">
    <location>
        <begin position="526"/>
        <end position="559"/>
    </location>
</feature>
<evidence type="ECO:0000313" key="3">
    <source>
        <dbReference type="Proteomes" id="UP000257127"/>
    </source>
</evidence>
<dbReference type="OrthoDB" id="9814220at2"/>
<dbReference type="PROSITE" id="PS50005">
    <property type="entry name" value="TPR"/>
    <property type="match status" value="1"/>
</dbReference>
<comment type="caution">
    <text evidence="2">The sequence shown here is derived from an EMBL/GenBank/DDBJ whole genome shotgun (WGS) entry which is preliminary data.</text>
</comment>
<dbReference type="PANTHER" id="PTHR12558:SF13">
    <property type="entry name" value="CELL DIVISION CYCLE PROTEIN 27 HOMOLOG"/>
    <property type="match status" value="1"/>
</dbReference>
<dbReference type="Pfam" id="PF13181">
    <property type="entry name" value="TPR_8"/>
    <property type="match status" value="1"/>
</dbReference>
<keyword evidence="1" id="KW-0802">TPR repeat</keyword>
<dbReference type="Pfam" id="PF13432">
    <property type="entry name" value="TPR_16"/>
    <property type="match status" value="1"/>
</dbReference>
<dbReference type="PANTHER" id="PTHR12558">
    <property type="entry name" value="CELL DIVISION CYCLE 16,23,27"/>
    <property type="match status" value="1"/>
</dbReference>
<sequence>MKKLVFISSLVLLTVTHSFSQKEESLKEQAIDDIESLSSKNYPYIEQFHEAVREKMSGNYEEAKRLLDNCLTIKQDDDAVYFALAEIAKKENNASVALRNLKKAYAIDSSNIAYLQELAFTHFERANFEEAELLFKSLIEKEPRNLDIRYGYSKILIYNKAYELAIDELNTLQDQAGIVPELMNMKADLYVELKQFDKAEETLLKLKSEYPNNKDVIDNIVHFYKSQGEEEKAKELIKTLAEENPTNKTAQLALANDLYEQEKFSKFLELTLPIIESQNISVKEKLTVLNQIREVTKKDDEIRLTAAKSLFESHPKDVETAEQYVNALINQGDSKKALTIARQSAKDNPENYDAWHRVLIIATVFNDFQALYDDGKTALEYFPSLPSLYFFTAEGALKLDKPDEAMQLLAGGEIYILDDTQREALFSMRKGEIFFYKKEYKKGILAFEKALSDNKKEVSIPLSYARCLSEANIATEVAQELLSTIPPESQSTDFYIAKAKLAMHKGELKEGIDILEDGIKTLSNNAELYDLLGDLYFKKESINKAKEAWNMALTNESRNKNLTKKINEEKLYAPKYY</sequence>